<evidence type="ECO:0000313" key="2">
    <source>
        <dbReference type="EMBL" id="RZU51214.1"/>
    </source>
</evidence>
<sequence>MSRIKPAEVRFYVDADLLGLARVLANLRSDVTYPGDPGAVIHKRSRPACPITSPAVKDTQWIPEVAARGWLIITRDRHIQEHRLEIAAVREHRARMVALTGADAGSVFAQLEVVLCRWRDIERCWSETPPFIYAATRTTIRAIPLT</sequence>
<name>A0A4Q7ZKW4_9ACTN</name>
<accession>A0A4Q7ZKW4</accession>
<dbReference type="Pfam" id="PF18478">
    <property type="entry name" value="PIN_10"/>
    <property type="match status" value="1"/>
</dbReference>
<dbReference type="OrthoDB" id="3828387at2"/>
<dbReference type="Proteomes" id="UP000292564">
    <property type="component" value="Unassembled WGS sequence"/>
</dbReference>
<protein>
    <recommendedName>
        <fullName evidence="1">VapC45 PIN like domain-containing protein</fullName>
    </recommendedName>
</protein>
<keyword evidence="3" id="KW-1185">Reference proteome</keyword>
<comment type="caution">
    <text evidence="2">The sequence shown here is derived from an EMBL/GenBank/DDBJ whole genome shotgun (WGS) entry which is preliminary data.</text>
</comment>
<evidence type="ECO:0000259" key="1">
    <source>
        <dbReference type="Pfam" id="PF18478"/>
    </source>
</evidence>
<dbReference type="InterPro" id="IPR041375">
    <property type="entry name" value="VapC45_PIN-like"/>
</dbReference>
<dbReference type="RefSeq" id="WP_130510023.1">
    <property type="nucleotide sequence ID" value="NZ_SHKY01000001.1"/>
</dbReference>
<organism evidence="2 3">
    <name type="scientific">Krasilnikovia cinnamomea</name>
    <dbReference type="NCBI Taxonomy" id="349313"/>
    <lineage>
        <taxon>Bacteria</taxon>
        <taxon>Bacillati</taxon>
        <taxon>Actinomycetota</taxon>
        <taxon>Actinomycetes</taxon>
        <taxon>Micromonosporales</taxon>
        <taxon>Micromonosporaceae</taxon>
        <taxon>Krasilnikovia</taxon>
    </lineage>
</organism>
<dbReference type="EMBL" id="SHKY01000001">
    <property type="protein sequence ID" value="RZU51214.1"/>
    <property type="molecule type" value="Genomic_DNA"/>
</dbReference>
<reference evidence="2 3" key="1">
    <citation type="submission" date="2019-02" db="EMBL/GenBank/DDBJ databases">
        <title>Sequencing the genomes of 1000 actinobacteria strains.</title>
        <authorList>
            <person name="Klenk H.-P."/>
        </authorList>
    </citation>
    <scope>NUCLEOTIDE SEQUENCE [LARGE SCALE GENOMIC DNA]</scope>
    <source>
        <strain evidence="2 3">DSM 45162</strain>
    </source>
</reference>
<dbReference type="AlphaFoldDB" id="A0A4Q7ZKW4"/>
<gene>
    <name evidence="2" type="ORF">EV385_3023</name>
</gene>
<feature type="domain" description="VapC45 PIN like" evidence="1">
    <location>
        <begin position="10"/>
        <end position="100"/>
    </location>
</feature>
<evidence type="ECO:0000313" key="3">
    <source>
        <dbReference type="Proteomes" id="UP000292564"/>
    </source>
</evidence>
<proteinExistence type="predicted"/>